<organism evidence="1 2">
    <name type="scientific">Niastella caeni</name>
    <dbReference type="NCBI Taxonomy" id="2569763"/>
    <lineage>
        <taxon>Bacteria</taxon>
        <taxon>Pseudomonadati</taxon>
        <taxon>Bacteroidota</taxon>
        <taxon>Chitinophagia</taxon>
        <taxon>Chitinophagales</taxon>
        <taxon>Chitinophagaceae</taxon>
        <taxon>Niastella</taxon>
    </lineage>
</organism>
<evidence type="ECO:0008006" key="3">
    <source>
        <dbReference type="Google" id="ProtNLM"/>
    </source>
</evidence>
<dbReference type="RefSeq" id="WP_136578374.1">
    <property type="nucleotide sequence ID" value="NZ_STFF01000004.1"/>
</dbReference>
<gene>
    <name evidence="1" type="ORF">FAM09_17260</name>
</gene>
<proteinExistence type="predicted"/>
<evidence type="ECO:0000313" key="1">
    <source>
        <dbReference type="EMBL" id="THU38418.1"/>
    </source>
</evidence>
<dbReference type="Proteomes" id="UP000306918">
    <property type="component" value="Unassembled WGS sequence"/>
</dbReference>
<dbReference type="EMBL" id="STFF01000004">
    <property type="protein sequence ID" value="THU38418.1"/>
    <property type="molecule type" value="Genomic_DNA"/>
</dbReference>
<name>A0A4S8HSA4_9BACT</name>
<dbReference type="Gene3D" id="2.60.120.260">
    <property type="entry name" value="Galactose-binding domain-like"/>
    <property type="match status" value="1"/>
</dbReference>
<evidence type="ECO:0000313" key="2">
    <source>
        <dbReference type="Proteomes" id="UP000306918"/>
    </source>
</evidence>
<reference evidence="1 2" key="1">
    <citation type="submission" date="2019-04" db="EMBL/GenBank/DDBJ databases">
        <title>Niastella caeni sp. nov., isolated from activated sludge.</title>
        <authorList>
            <person name="Sheng M."/>
        </authorList>
    </citation>
    <scope>NUCLEOTIDE SEQUENCE [LARGE SCALE GENOMIC DNA]</scope>
    <source>
        <strain evidence="1 2">HX-2-15</strain>
    </source>
</reference>
<dbReference type="OrthoDB" id="9814627at2"/>
<keyword evidence="2" id="KW-1185">Reference proteome</keyword>
<comment type="caution">
    <text evidence="1">The sequence shown here is derived from an EMBL/GenBank/DDBJ whole genome shotgun (WGS) entry which is preliminary data.</text>
</comment>
<protein>
    <recommendedName>
        <fullName evidence="3">PA14 domain-containing protein</fullName>
    </recommendedName>
</protein>
<sequence length="2312" mass="254317">MKHRLKYQKPIAAFLLTLIGLQTLLPVTALALTSGPSQPEASSFKQAGVSDMVDLFTGNFSYNLPLMDVDGYPLNLNYSAGSGIDDEASWVGLGWSLNVGAINRQLRGIPDDMSGDMFTTEHYTKPKVTVGGRLTAKVELKGKGALKNLGVNGSFSLGVFSDNYTGIGAELGANAGISYSFAGSGAMTAGMGVGLMSNTQSGVDVTPSLSLSYKMKVADNNTVSPGISASIGYNTRGGLKGLTLGASFSVAGQKQDECTGKVKNGSANYELGGATISYNTDPITPKIQIPYRSNYGSFSFDVGGAAWLIFGGGGGTGYKSVREVKSRTISNPGYGFLYAERAKRLSNAMGDFLREKESAIMPELPNLAVPIATPDIFSYTSQGGSGQFRLYRGGSGIFFDNKAEDESTTQTLGFDAGVGGYAHGGVTYYEQSLKNTTQRWARDNNYSAQGDFQDPSLLNPNAEHVFFKQVGEKNQEDKDMVDKLMGTQPVAVNITNKTANAKFRLPGNPTPQTVSTLKKDNKQKRRTTITYLTALEASRVGLDKGITNYAPNTYNCNAPFNPASCHPLTLQQPFPRVGDYRKANHISEITVTDEGGKRSVYGIPVYNTKQTEYSFAIGDPSKYSNDAANNLTNVTMSGGKPVQDQTQQTDKYYHSDAQPGYATSWLLSAILSPDYVDLKNDGITPDDRGTAVKFNYSRTTDKFGWRSPYGQNKATIQKGLLADPDDDKASFVYGEKELWYIHSIETKTQIAYFITEDRKDALGVLDPAGQLDDTKRQKVLREIRLYSKADNTRPIKVVKLCYAYKLCPGIPNFKELGSTPEPVQGKLTLTKVFFQYGNSDKGKAHPYEFTYNGEGGDGYSLQNVTYGNLQTDRWGSYKSRQSNSNRNFALRNDEFPYTTNTQSEADEAAGLWQLSKIKLPTGGEIKVTYESDDYAYVQNKQAMEMVQPVSLIKKNSNGTTTTISSLKDANGIRVKLSGMPATLDLAKFKKDYNNGSEYLYTKLFVNLGGIDAKRDVLNDKYYDFVPCYARVTGVQKVSSDEADIIFEDINDGGVTMNPISQAAWQRLRMEYPRYAYPGYKNRILDGDAGKAIKAAVSAILNAARNLDELRRNFYKRAKDESFANNVNLSKSFVRLTKADGKKLGGGSRVKKIMISDEWSAMSGTSAATATYGQQYTYTTKNDKGVDISSGVASFEPSVGGDENPMRQPIPYVQKIKGALNNFFNLEEPFGENLFPGASVGYSLVKVQDLDATGNPDPDQKTGYVVNEFYTAKEFPVITQALSNQVNQHGPAGWYSMIGSNSVHELTFSQGYAITLNDMHGKPKATRVFNKTNEEITSTEYFYNSEQLNAGELKLKNVVNLVNEKGEIEENRIIGREIELFTDMREQETKSTGQFIGIGVDVFPLPFFGVPGFLPHWPYKENNEYKLFRSACTMKVIQYFGILDKVVKTVDGSSIATENIAYDGLTGETVITKTYNEFDRPVYTVNFPAYWLYPYMGGAYKNIGTLIPGFRTGADGSVTNFAAFMAPGDEVVDVTNGTTYWIIESGVNGNTNKVKRMVNRNGNIVANFNQTVKILRSGYRNMLTPPATSIVCLTDPIASVNGVKYVSFSKDADHTAMKVLTASATVFDEDWGVKVPCPTCPDGYTLSEDGQNCISPLIENTQYCFTLCAGGNDSQWYGNEGALIYQTSGASSGVRVRSTFWGGVTSSSTMARQATIDSSEITPQDSTTTENTSARTATTLAALPIQPDACFRANYTPNTGCCGRLINAGLWLCSNNSVTNWPPANVSEWIAFEKCVYIPEGKPYYIGFASDNYIKIYIDGVLWQELNDATSSHSYWRVKPYDFRFSGNHRIRVEFANNVGHAAVAMEIYNHNYQELIASTAVDDSHIIFSTGRDILGKNNVQVFRDARGANIPRFTRANGTLPDICELSSGSSIPVNRVVNPYVTGFKGNWRPAESKVYQVNRKYDNLFNTEPLGLNVKNAGYFESFRSFFNYNGSTWAPTTTVNQWVTANTITLYDKYGEELENKDALGRYSAASFVFRGDQPGAVASNAKNREIYAECFEDFRLNCREANVGEYCDPLFKINGNSNLSAQTTNAQAHSGNYSLSLAGNTLSLSTIVHNNKTKETAAGAKRDYLTTNGSGEYNTLAGTGIYPLGFEPEFNKKYVFSAWVLSEDPQSTSPGIDLKVNGSSITLTKKAVVEKWKQVEGTIDLTGMTQTGPFHITITPAGGTHLDDLRIHPFDAHMKTYAYDDKTLRLMAEMDENNFATFYEYDDEGNLVRVKKETERGIMTIKENRSSYKRKPPVGTQPCQECQ</sequence>
<accession>A0A4S8HSA4</accession>